<proteinExistence type="predicted"/>
<dbReference type="Gene3D" id="3.90.1200.10">
    <property type="match status" value="1"/>
</dbReference>
<dbReference type="PANTHER" id="PTHR43883">
    <property type="entry name" value="SLR0207 PROTEIN"/>
    <property type="match status" value="1"/>
</dbReference>
<sequence length="519" mass="55783">MIVEDQSEVIAFLSRGETFGAAEQTVERYETHASVVFLVGARAYKLKRAVKYPYLDYATCERRHHFCEAEVRVNQALAPALYLGVVPVCRGTDGALRLGAGGPAVDWLVEMTRFEQGWLLDRLATEGRLDRFVMESVADEIAAFHRRAEVKAGSGDAASFAALIEGNAGSFAEVPAGVLDAAQTERLSKLSRQMLAACAPVIDRRSGAGFVRRCHGDLHLRNIVVHDGRPVLFDAIEFSDALAEIDVLYDLAFLIMDLQFRGLDLLASILFNRYLDNTGDRGGLQPLPLFLSLRAAIRAHVDAAAVATQSRPEAAAEQAASAARYLALALDYLVPRAPRLIAIGGLSGSGKSRLARHLAPLVGPPPGARVVRTDSTRKRLAGVPLGSRLGASFYSETAGQRTYEAVTTEAADALAGGRAVIADAVFARPEERAAIARVAAEQGVPFHAIWLEASPHMLQERVARRRHNVSDATPAVVRMQLDYDLGPLDWPRLDSSADGDATVAAALRLLGLPAPGLAA</sequence>
<organism evidence="2">
    <name type="scientific">metagenome</name>
    <dbReference type="NCBI Taxonomy" id="256318"/>
    <lineage>
        <taxon>unclassified sequences</taxon>
        <taxon>metagenomes</taxon>
    </lineage>
</organism>
<dbReference type="AlphaFoldDB" id="A0A380T9T6"/>
<dbReference type="EMBL" id="UIDG01000008">
    <property type="protein sequence ID" value="SUS03642.1"/>
    <property type="molecule type" value="Genomic_DNA"/>
</dbReference>
<accession>A0A380T9T6</accession>
<name>A0A380T9T6_9ZZZZ</name>
<dbReference type="InterPro" id="IPR052732">
    <property type="entry name" value="Cell-binding_unc_protein"/>
</dbReference>
<dbReference type="Gene3D" id="3.40.50.300">
    <property type="entry name" value="P-loop containing nucleotide triphosphate hydrolases"/>
    <property type="match status" value="1"/>
</dbReference>
<dbReference type="InterPro" id="IPR002575">
    <property type="entry name" value="Aminoglycoside_PTrfase"/>
</dbReference>
<evidence type="ECO:0000313" key="2">
    <source>
        <dbReference type="EMBL" id="SUS03642.1"/>
    </source>
</evidence>
<dbReference type="InterPro" id="IPR011009">
    <property type="entry name" value="Kinase-like_dom_sf"/>
</dbReference>
<gene>
    <name evidence="2" type="ORF">DF3PB_1050005</name>
</gene>
<dbReference type="InterPro" id="IPR027417">
    <property type="entry name" value="P-loop_NTPase"/>
</dbReference>
<dbReference type="Pfam" id="PF13671">
    <property type="entry name" value="AAA_33"/>
    <property type="match status" value="1"/>
</dbReference>
<dbReference type="PANTHER" id="PTHR43883:SF1">
    <property type="entry name" value="GLUCONOKINASE"/>
    <property type="match status" value="1"/>
</dbReference>
<dbReference type="SUPFAM" id="SSF56112">
    <property type="entry name" value="Protein kinase-like (PK-like)"/>
    <property type="match status" value="1"/>
</dbReference>
<feature type="domain" description="Aminoglycoside phosphotransferase" evidence="1">
    <location>
        <begin position="64"/>
        <end position="284"/>
    </location>
</feature>
<reference evidence="2" key="1">
    <citation type="submission" date="2018-07" db="EMBL/GenBank/DDBJ databases">
        <authorList>
            <person name="Quirk P.G."/>
            <person name="Krulwich T.A."/>
        </authorList>
    </citation>
    <scope>NUCLEOTIDE SEQUENCE</scope>
</reference>
<evidence type="ECO:0000259" key="1">
    <source>
        <dbReference type="Pfam" id="PF01636"/>
    </source>
</evidence>
<dbReference type="SUPFAM" id="SSF52540">
    <property type="entry name" value="P-loop containing nucleoside triphosphate hydrolases"/>
    <property type="match status" value="1"/>
</dbReference>
<protein>
    <recommendedName>
        <fullName evidence="1">Aminoglycoside phosphotransferase domain-containing protein</fullName>
    </recommendedName>
</protein>
<dbReference type="Pfam" id="PF01636">
    <property type="entry name" value="APH"/>
    <property type="match status" value="1"/>
</dbReference>